<dbReference type="InterPro" id="IPR008995">
    <property type="entry name" value="Mo/tungstate-bd_C_term_dom"/>
</dbReference>
<dbReference type="SUPFAM" id="SSF52540">
    <property type="entry name" value="P-loop containing nucleoside triphosphate hydrolases"/>
    <property type="match status" value="1"/>
</dbReference>
<dbReference type="InterPro" id="IPR013611">
    <property type="entry name" value="Transp-assoc_OB_typ2"/>
</dbReference>
<comment type="subunit">
    <text evidence="7">The complex is composed of two ATP-binding proteins (WtpC), two transmembrane proteins (WtpB) and a solute-binding protein (WtpA).</text>
</comment>
<organism evidence="13 14">
    <name type="scientific">Natrarchaeobius chitinivorans</name>
    <dbReference type="NCBI Taxonomy" id="1679083"/>
    <lineage>
        <taxon>Archaea</taxon>
        <taxon>Methanobacteriati</taxon>
        <taxon>Methanobacteriota</taxon>
        <taxon>Stenosarchaea group</taxon>
        <taxon>Halobacteria</taxon>
        <taxon>Halobacteriales</taxon>
        <taxon>Natrialbaceae</taxon>
        <taxon>Natrarchaeobius</taxon>
    </lineage>
</organism>
<comment type="caution">
    <text evidence="13">The sequence shown here is derived from an EMBL/GenBank/DDBJ whole genome shotgun (WGS) entry which is preliminary data.</text>
</comment>
<dbReference type="InterPro" id="IPR017871">
    <property type="entry name" value="ABC_transporter-like_CS"/>
</dbReference>
<dbReference type="InterPro" id="IPR050093">
    <property type="entry name" value="ABC_SmlMolc_Importer"/>
</dbReference>
<evidence type="ECO:0000256" key="1">
    <source>
        <dbReference type="ARBA" id="ARBA00004202"/>
    </source>
</evidence>
<proteinExistence type="inferred from homology"/>
<dbReference type="EC" id="7.3.2.6" evidence="8"/>
<gene>
    <name evidence="13" type="ORF">EA472_11980</name>
</gene>
<evidence type="ECO:0000256" key="5">
    <source>
        <dbReference type="ARBA" id="ARBA00022840"/>
    </source>
</evidence>
<comment type="function">
    <text evidence="11">Part of the ABC transporter complex WtpABC involved in molybdate/tungstate import. Responsible for energy coupling to the transport system.</text>
</comment>
<sequence length="343" mass="37150">MTEVTLDGITKRFGTETAIEDISLTVREGEVLSIVGPSGCGKSTTLRTIAGFEEPTEGRIHFDDRDVTDVRAEERNVGLVFQNYALFKNMTVLENVTFGPRMQGVPKEERRAKAMELLELVGIDDLADRDPSSLSGGQQQRVGLVRALAIEPEILLLDEPMTGLDAKLKKRLRREIGKLLTDIGVTTLYVTHDQTQAMAMADRVAVLNDGHIEQIGTPETVYEQPANQFVANFIGTSNLLPATANGSTVDLGFTTIEAGGLSPTNGEVTVVTRPDDFTLNGGPIEASVLDTFYIGGTVQMVVELPDENQISLNVSPKEVDVSDLEPGDRINLSLDASNVHVVN</sequence>
<dbReference type="SUPFAM" id="SSF50331">
    <property type="entry name" value="MOP-like"/>
    <property type="match status" value="1"/>
</dbReference>
<protein>
    <recommendedName>
        <fullName evidence="9">Molybdate/tungstate import ATP-binding protein WtpC</fullName>
        <ecNumber evidence="8">7.3.2.6</ecNumber>
    </recommendedName>
</protein>
<name>A0A3N6MUG2_NATCH</name>
<dbReference type="Proteomes" id="UP000281431">
    <property type="component" value="Unassembled WGS sequence"/>
</dbReference>
<dbReference type="InterPro" id="IPR003593">
    <property type="entry name" value="AAA+_ATPase"/>
</dbReference>
<evidence type="ECO:0000256" key="9">
    <source>
        <dbReference type="ARBA" id="ARBA00041133"/>
    </source>
</evidence>
<dbReference type="GO" id="GO:0043190">
    <property type="term" value="C:ATP-binding cassette (ABC) transporter complex"/>
    <property type="evidence" value="ECO:0007669"/>
    <property type="project" value="InterPro"/>
</dbReference>
<dbReference type="PROSITE" id="PS50893">
    <property type="entry name" value="ABC_TRANSPORTER_2"/>
    <property type="match status" value="1"/>
</dbReference>
<dbReference type="FunFam" id="3.40.50.300:FF:000425">
    <property type="entry name" value="Probable ABC transporter, ATP-binding subunit"/>
    <property type="match status" value="1"/>
</dbReference>
<dbReference type="OrthoDB" id="18368at2157"/>
<evidence type="ECO:0000256" key="11">
    <source>
        <dbReference type="ARBA" id="ARBA00057369"/>
    </source>
</evidence>
<feature type="domain" description="ABC transporter" evidence="12">
    <location>
        <begin position="4"/>
        <end position="234"/>
    </location>
</feature>
<accession>A0A3N6MUG2</accession>
<evidence type="ECO:0000313" key="13">
    <source>
        <dbReference type="EMBL" id="RQG99941.1"/>
    </source>
</evidence>
<keyword evidence="4" id="KW-0547">Nucleotide-binding</keyword>
<dbReference type="SMART" id="SM00382">
    <property type="entry name" value="AAA"/>
    <property type="match status" value="1"/>
</dbReference>
<evidence type="ECO:0000256" key="4">
    <source>
        <dbReference type="ARBA" id="ARBA00022741"/>
    </source>
</evidence>
<dbReference type="AlphaFoldDB" id="A0A3N6MUG2"/>
<reference evidence="13 14" key="1">
    <citation type="submission" date="2018-10" db="EMBL/GenBank/DDBJ databases">
        <title>Natrarchaeobius chitinivorans gen. nov., sp. nov., and Natrarchaeobius haloalkaliphilus sp. nov., alkaliphilic, chitin-utilizing haloarchaea from hypersaline alkaline lakes.</title>
        <authorList>
            <person name="Sorokin D.Y."/>
            <person name="Elcheninov A.G."/>
            <person name="Kostrikina N.A."/>
            <person name="Bale N.J."/>
            <person name="Sinninghe Damste J.S."/>
            <person name="Khijniak T.V."/>
            <person name="Kublanov I.V."/>
            <person name="Toshchakov S.V."/>
        </authorList>
    </citation>
    <scope>NUCLEOTIDE SEQUENCE [LARGE SCALE GENOMIC DNA]</scope>
    <source>
        <strain evidence="13 14">AArcht7</strain>
    </source>
</reference>
<dbReference type="InterPro" id="IPR027417">
    <property type="entry name" value="P-loop_NTPase"/>
</dbReference>
<evidence type="ECO:0000313" key="14">
    <source>
        <dbReference type="Proteomes" id="UP000281431"/>
    </source>
</evidence>
<dbReference type="Pfam" id="PF00005">
    <property type="entry name" value="ABC_tran"/>
    <property type="match status" value="1"/>
</dbReference>
<keyword evidence="2" id="KW-0813">Transport</keyword>
<comment type="catalytic activity">
    <reaction evidence="10">
        <text>tungstate(in) + ATP + H2O = tungstate(out) + ADP + phosphate + H(+)</text>
        <dbReference type="Rhea" id="RHEA:35027"/>
        <dbReference type="ChEBI" id="CHEBI:15377"/>
        <dbReference type="ChEBI" id="CHEBI:15378"/>
        <dbReference type="ChEBI" id="CHEBI:30616"/>
        <dbReference type="ChEBI" id="CHEBI:43474"/>
        <dbReference type="ChEBI" id="CHEBI:46502"/>
        <dbReference type="ChEBI" id="CHEBI:456216"/>
        <dbReference type="EC" id="7.3.2.6"/>
    </reaction>
</comment>
<comment type="subcellular location">
    <subcellularLocation>
        <location evidence="1">Cell membrane</location>
        <topology evidence="1">Peripheral membrane protein</topology>
    </subcellularLocation>
</comment>
<evidence type="ECO:0000256" key="6">
    <source>
        <dbReference type="ARBA" id="ARBA00038307"/>
    </source>
</evidence>
<keyword evidence="3" id="KW-0500">Molybdenum</keyword>
<comment type="similarity">
    <text evidence="6">Belongs to the ABC transporter superfamily. Sulfate/tungstate importer (TC 3.A.1.6) family.</text>
</comment>
<dbReference type="Gene3D" id="2.40.50.100">
    <property type="match status" value="1"/>
</dbReference>
<evidence type="ECO:0000256" key="8">
    <source>
        <dbReference type="ARBA" id="ARBA00039025"/>
    </source>
</evidence>
<dbReference type="PANTHER" id="PTHR42781:SF4">
    <property type="entry name" value="SPERMIDINE_PUTRESCINE IMPORT ATP-BINDING PROTEIN POTA"/>
    <property type="match status" value="1"/>
</dbReference>
<dbReference type="InterPro" id="IPR003439">
    <property type="entry name" value="ABC_transporter-like_ATP-bd"/>
</dbReference>
<evidence type="ECO:0000256" key="10">
    <source>
        <dbReference type="ARBA" id="ARBA00047936"/>
    </source>
</evidence>
<dbReference type="GO" id="GO:1901238">
    <property type="term" value="F:ABC-type tungstate transporter activity"/>
    <property type="evidence" value="ECO:0007669"/>
    <property type="project" value="UniProtKB-EC"/>
</dbReference>
<evidence type="ECO:0000256" key="2">
    <source>
        <dbReference type="ARBA" id="ARBA00022448"/>
    </source>
</evidence>
<keyword evidence="14" id="KW-1185">Reference proteome</keyword>
<evidence type="ECO:0000259" key="12">
    <source>
        <dbReference type="PROSITE" id="PS50893"/>
    </source>
</evidence>
<dbReference type="GO" id="GO:0005524">
    <property type="term" value="F:ATP binding"/>
    <property type="evidence" value="ECO:0007669"/>
    <property type="project" value="UniProtKB-KW"/>
</dbReference>
<dbReference type="Gene3D" id="3.40.50.300">
    <property type="entry name" value="P-loop containing nucleotide triphosphate hydrolases"/>
    <property type="match status" value="1"/>
</dbReference>
<dbReference type="PANTHER" id="PTHR42781">
    <property type="entry name" value="SPERMIDINE/PUTRESCINE IMPORT ATP-BINDING PROTEIN POTA"/>
    <property type="match status" value="1"/>
</dbReference>
<evidence type="ECO:0000256" key="3">
    <source>
        <dbReference type="ARBA" id="ARBA00022505"/>
    </source>
</evidence>
<dbReference type="GO" id="GO:0016887">
    <property type="term" value="F:ATP hydrolysis activity"/>
    <property type="evidence" value="ECO:0007669"/>
    <property type="project" value="InterPro"/>
</dbReference>
<evidence type="ECO:0000256" key="7">
    <source>
        <dbReference type="ARBA" id="ARBA00038781"/>
    </source>
</evidence>
<dbReference type="PROSITE" id="PS00211">
    <property type="entry name" value="ABC_TRANSPORTER_1"/>
    <property type="match status" value="1"/>
</dbReference>
<dbReference type="EMBL" id="REFZ01000007">
    <property type="protein sequence ID" value="RQG99941.1"/>
    <property type="molecule type" value="Genomic_DNA"/>
</dbReference>
<dbReference type="Pfam" id="PF08402">
    <property type="entry name" value="TOBE_2"/>
    <property type="match status" value="1"/>
</dbReference>
<keyword evidence="5 13" id="KW-0067">ATP-binding</keyword>